<sequence>MKMTVNNKCIHVEIIDIGGVGSSSVVLIGDAEVISSLSYFDTPPDSLVYNPSIPLSPVNPLVRDKS</sequence>
<dbReference type="EMBL" id="JANQBD010000027">
    <property type="protein sequence ID" value="MCR8635362.1"/>
    <property type="molecule type" value="Genomic_DNA"/>
</dbReference>
<accession>A0ABT1YQA6</accession>
<organism evidence="1 2">
    <name type="scientific">Paenibacillus radicis</name>
    <name type="common">ex Xue et al. 2023</name>
    <dbReference type="NCBI Taxonomy" id="2972489"/>
    <lineage>
        <taxon>Bacteria</taxon>
        <taxon>Bacillati</taxon>
        <taxon>Bacillota</taxon>
        <taxon>Bacilli</taxon>
        <taxon>Bacillales</taxon>
        <taxon>Paenibacillaceae</taxon>
        <taxon>Paenibacillus</taxon>
    </lineage>
</organism>
<dbReference type="RefSeq" id="WP_258216910.1">
    <property type="nucleotide sequence ID" value="NZ_JANQBD010000027.1"/>
</dbReference>
<keyword evidence="2" id="KW-1185">Reference proteome</keyword>
<reference evidence="1 2" key="1">
    <citation type="submission" date="2022-08" db="EMBL/GenBank/DDBJ databases">
        <title>Paenibacillus endoradicis sp. nov., Paenibacillus radicibacter sp. nov and Paenibacillus pararadicis sp. nov., three cold-adapted plant growth-promoting bacteria isolated from root of Larix gmelinii in Great Khingan.</title>
        <authorList>
            <person name="Xue H."/>
        </authorList>
    </citation>
    <scope>NUCLEOTIDE SEQUENCE [LARGE SCALE GENOMIC DNA]</scope>
    <source>
        <strain evidence="1 2">N5-1-1-5</strain>
    </source>
</reference>
<gene>
    <name evidence="1" type="ORF">NV381_29585</name>
</gene>
<dbReference type="Proteomes" id="UP001300012">
    <property type="component" value="Unassembled WGS sequence"/>
</dbReference>
<evidence type="ECO:0000313" key="1">
    <source>
        <dbReference type="EMBL" id="MCR8635362.1"/>
    </source>
</evidence>
<comment type="caution">
    <text evidence="1">The sequence shown here is derived from an EMBL/GenBank/DDBJ whole genome shotgun (WGS) entry which is preliminary data.</text>
</comment>
<evidence type="ECO:0000313" key="2">
    <source>
        <dbReference type="Proteomes" id="UP001300012"/>
    </source>
</evidence>
<proteinExistence type="predicted"/>
<protein>
    <submittedName>
        <fullName evidence="1">Uncharacterized protein</fullName>
    </submittedName>
</protein>
<name>A0ABT1YQA6_9BACL</name>